<accession>A0A7J0F913</accession>
<dbReference type="SUPFAM" id="SSF52200">
    <property type="entry name" value="Toll/Interleukin receptor TIR domain"/>
    <property type="match status" value="1"/>
</dbReference>
<dbReference type="InterPro" id="IPR032675">
    <property type="entry name" value="LRR_dom_sf"/>
</dbReference>
<evidence type="ECO:0000256" key="3">
    <source>
        <dbReference type="ARBA" id="ARBA00022821"/>
    </source>
</evidence>
<dbReference type="GO" id="GO:0043531">
    <property type="term" value="F:ADP binding"/>
    <property type="evidence" value="ECO:0007669"/>
    <property type="project" value="InterPro"/>
</dbReference>
<dbReference type="GO" id="GO:0006952">
    <property type="term" value="P:defense response"/>
    <property type="evidence" value="ECO:0007669"/>
    <property type="project" value="UniProtKB-KW"/>
</dbReference>
<dbReference type="Gene3D" id="1.10.8.430">
    <property type="entry name" value="Helical domain of apoptotic protease-activating factors"/>
    <property type="match status" value="1"/>
</dbReference>
<dbReference type="SUPFAM" id="SSF46785">
    <property type="entry name" value="Winged helix' DNA-binding domain"/>
    <property type="match status" value="1"/>
</dbReference>
<dbReference type="PANTHER" id="PTHR11017:SF271">
    <property type="entry name" value="DISEASE RESISTANCE PROTEIN (TIR-NBS-LRR CLASS) FAMILY"/>
    <property type="match status" value="1"/>
</dbReference>
<dbReference type="PANTHER" id="PTHR11017">
    <property type="entry name" value="LEUCINE-RICH REPEAT-CONTAINING PROTEIN"/>
    <property type="match status" value="1"/>
</dbReference>
<name>A0A7J0F913_9ERIC</name>
<dbReference type="Gene3D" id="3.40.50.300">
    <property type="entry name" value="P-loop containing nucleotide triphosphate hydrolases"/>
    <property type="match status" value="1"/>
</dbReference>
<dbReference type="InterPro" id="IPR000157">
    <property type="entry name" value="TIR_dom"/>
</dbReference>
<dbReference type="InterPro" id="IPR058192">
    <property type="entry name" value="WHD_ROQ1-like"/>
</dbReference>
<dbReference type="AlphaFoldDB" id="A0A7J0F913"/>
<dbReference type="InterPro" id="IPR027417">
    <property type="entry name" value="P-loop_NTPase"/>
</dbReference>
<dbReference type="SUPFAM" id="SSF52058">
    <property type="entry name" value="L domain-like"/>
    <property type="match status" value="1"/>
</dbReference>
<dbReference type="Gene3D" id="3.80.10.10">
    <property type="entry name" value="Ribonuclease Inhibitor"/>
    <property type="match status" value="2"/>
</dbReference>
<keyword evidence="1" id="KW-0433">Leucine-rich repeat</keyword>
<protein>
    <recommendedName>
        <fullName evidence="4">TIR domain-containing protein</fullName>
    </recommendedName>
</protein>
<evidence type="ECO:0000259" key="4">
    <source>
        <dbReference type="PROSITE" id="PS50104"/>
    </source>
</evidence>
<keyword evidence="3" id="KW-0611">Plant defense</keyword>
<dbReference type="SUPFAM" id="SSF52540">
    <property type="entry name" value="P-loop containing nucleoside triphosphate hydrolases"/>
    <property type="match status" value="1"/>
</dbReference>
<dbReference type="InterPro" id="IPR035897">
    <property type="entry name" value="Toll_tir_struct_dom_sf"/>
</dbReference>
<dbReference type="Gene3D" id="3.40.50.10140">
    <property type="entry name" value="Toll/interleukin-1 receptor homology (TIR) domain"/>
    <property type="match status" value="1"/>
</dbReference>
<evidence type="ECO:0000256" key="1">
    <source>
        <dbReference type="ARBA" id="ARBA00022614"/>
    </source>
</evidence>
<evidence type="ECO:0000313" key="6">
    <source>
        <dbReference type="Proteomes" id="UP000585474"/>
    </source>
</evidence>
<comment type="caution">
    <text evidence="5">The sequence shown here is derived from an EMBL/GenBank/DDBJ whole genome shotgun (WGS) entry which is preliminary data.</text>
</comment>
<dbReference type="Proteomes" id="UP000585474">
    <property type="component" value="Unassembled WGS sequence"/>
</dbReference>
<dbReference type="Pfam" id="PF23282">
    <property type="entry name" value="WHD_ROQ1"/>
    <property type="match status" value="1"/>
</dbReference>
<dbReference type="SMART" id="SM00255">
    <property type="entry name" value="TIR"/>
    <property type="match status" value="1"/>
</dbReference>
<dbReference type="PROSITE" id="PS50104">
    <property type="entry name" value="TIR"/>
    <property type="match status" value="1"/>
</dbReference>
<dbReference type="EMBL" id="BJWL01000009">
    <property type="protein sequence ID" value="GFY94387.1"/>
    <property type="molecule type" value="Genomic_DNA"/>
</dbReference>
<keyword evidence="6" id="KW-1185">Reference proteome</keyword>
<dbReference type="Pfam" id="PF00931">
    <property type="entry name" value="NB-ARC"/>
    <property type="match status" value="1"/>
</dbReference>
<dbReference type="InterPro" id="IPR036390">
    <property type="entry name" value="WH_DNA-bd_sf"/>
</dbReference>
<dbReference type="Pfam" id="PF01582">
    <property type="entry name" value="TIR"/>
    <property type="match status" value="1"/>
</dbReference>
<dbReference type="InterPro" id="IPR044974">
    <property type="entry name" value="Disease_R_plants"/>
</dbReference>
<sequence>MAYHVFLSRGEDTRWTFSDHLYTALVGSGFRTLRDERGKNTTSLEREIIEKCKSSIIVFSKGYVSSGQCLDELVMVLELKRRCKHVVLPVFYDLEPTHVRKQTGVVAKAFARFESEAGEREGREQVEVWREALIEVAGLAGLVLQNQADGHESKFIKIIIQEIANKLDRTVLSVTPYPIGTDTRVKDINLWLQDESNSTGIMVIYGMGGIGKTTIAKIAYNQNSDRFEGSSFIANIRETSQQPNGMVRLQKQLLSNIVKQRKEKIYNIHEGIVKIKDAICCKRVLIVLDDVDELEQLNAVLEMRDWLYPGSKIIVTTRQERILKAHEGCERYQVKELSDVESLCLFSLNAFGQDRPIEAYSELSKKAVYFCSGLPLALEVLGSSLSGESVDVWESALAKLQTFSNAKIHNVLQVSYDCLDDHDKELFLDIVCFFLGQEKDYMDKILDGCGFHVTIGIRNLVRKCLVSISEIDNNTLMMHQLLRDMGREIIRQESPKEPGRRSRVWHHKDAFNVVKEKTGTEAIEGLILDLEARKDDIRAMNAKDSEHPHLEVLLRKRKSSKRHHQSILSWLPENSASRELFMEQDEQGFKTDAFSQMQRLRILQLYDVHLSGGYDKFPFKLRWLCWRGCPLTFIPNEFPLDHMVVLDLPYSNLVQFWKGTKLLKLLKILNLSRSYDLTSSPNFSKLPNLERLILKDCINLVEIKSLEKLILSGCSKLDELPPDLGKMETLKEFQVDGVNLLSSTTGEVKSWHEVVYSWVSKPSKRAEVSSASLPSFVVWLSLAHCNITDDTFPKDLSSMPLLQGLRLSRNPIRNLPSSIKDLGFLMELDLERCTRLQALPELPMSLKAMTNIRVQGTGKGNKSSKLVEFTDAEHVLYECGIYSIFLIGSAVPAWFKNKSIGCSMSLNVPSLAKQGTWGLKVCICYGLSPNYKKSKWRHECIVVNNKTRGLKWTYRSAFIGAAAEGQDLMWLSDWRIGDQIMEGGDEVTVSVHMDDDFQVKEFGVRVEHNIEQEADGIDLSAYQMGSGEYFLCNHEEYARSKHYSMMAGLGSDLVEKCLCGFQYEKHTMH</sequence>
<dbReference type="InterPro" id="IPR002182">
    <property type="entry name" value="NB-ARC"/>
</dbReference>
<evidence type="ECO:0000256" key="2">
    <source>
        <dbReference type="ARBA" id="ARBA00022737"/>
    </source>
</evidence>
<feature type="domain" description="TIR" evidence="4">
    <location>
        <begin position="1"/>
        <end position="167"/>
    </location>
</feature>
<evidence type="ECO:0000313" key="5">
    <source>
        <dbReference type="EMBL" id="GFY94387.1"/>
    </source>
</evidence>
<keyword evidence="2" id="KW-0677">Repeat</keyword>
<dbReference type="OrthoDB" id="1606051at2759"/>
<gene>
    <name evidence="5" type="ORF">Acr_09g0008330</name>
</gene>
<reference evidence="5 6" key="1">
    <citation type="submission" date="2019-07" db="EMBL/GenBank/DDBJ databases">
        <title>De Novo Assembly of kiwifruit Actinidia rufa.</title>
        <authorList>
            <person name="Sugita-Konishi S."/>
            <person name="Sato K."/>
            <person name="Mori E."/>
            <person name="Abe Y."/>
            <person name="Kisaki G."/>
            <person name="Hamano K."/>
            <person name="Suezawa K."/>
            <person name="Otani M."/>
            <person name="Fukuda T."/>
            <person name="Manabe T."/>
            <person name="Gomi K."/>
            <person name="Tabuchi M."/>
            <person name="Akimitsu K."/>
            <person name="Kataoka I."/>
        </authorList>
    </citation>
    <scope>NUCLEOTIDE SEQUENCE [LARGE SCALE GENOMIC DNA]</scope>
    <source>
        <strain evidence="6">cv. Fuchu</strain>
    </source>
</reference>
<proteinExistence type="predicted"/>
<dbReference type="InterPro" id="IPR042197">
    <property type="entry name" value="Apaf_helical"/>
</dbReference>
<dbReference type="GO" id="GO:0007165">
    <property type="term" value="P:signal transduction"/>
    <property type="evidence" value="ECO:0007669"/>
    <property type="project" value="InterPro"/>
</dbReference>
<dbReference type="PRINTS" id="PR00364">
    <property type="entry name" value="DISEASERSIST"/>
</dbReference>
<organism evidence="5 6">
    <name type="scientific">Actinidia rufa</name>
    <dbReference type="NCBI Taxonomy" id="165716"/>
    <lineage>
        <taxon>Eukaryota</taxon>
        <taxon>Viridiplantae</taxon>
        <taxon>Streptophyta</taxon>
        <taxon>Embryophyta</taxon>
        <taxon>Tracheophyta</taxon>
        <taxon>Spermatophyta</taxon>
        <taxon>Magnoliopsida</taxon>
        <taxon>eudicotyledons</taxon>
        <taxon>Gunneridae</taxon>
        <taxon>Pentapetalae</taxon>
        <taxon>asterids</taxon>
        <taxon>Ericales</taxon>
        <taxon>Actinidiaceae</taxon>
        <taxon>Actinidia</taxon>
    </lineage>
</organism>